<evidence type="ECO:0000313" key="3">
    <source>
        <dbReference type="Proteomes" id="UP001596018"/>
    </source>
</evidence>
<organism evidence="2 3">
    <name type="scientific">Rhodanobacter ginsenosidimutans</name>
    <dbReference type="NCBI Taxonomy" id="490571"/>
    <lineage>
        <taxon>Bacteria</taxon>
        <taxon>Pseudomonadati</taxon>
        <taxon>Pseudomonadota</taxon>
        <taxon>Gammaproteobacteria</taxon>
        <taxon>Lysobacterales</taxon>
        <taxon>Rhodanobacteraceae</taxon>
        <taxon>Rhodanobacter</taxon>
    </lineage>
</organism>
<keyword evidence="1" id="KW-0812">Transmembrane</keyword>
<comment type="caution">
    <text evidence="2">The sequence shown here is derived from an EMBL/GenBank/DDBJ whole genome shotgun (WGS) entry which is preliminary data.</text>
</comment>
<keyword evidence="1" id="KW-1133">Transmembrane helix</keyword>
<keyword evidence="1" id="KW-0472">Membrane</keyword>
<evidence type="ECO:0000313" key="2">
    <source>
        <dbReference type="EMBL" id="MFC5440055.1"/>
    </source>
</evidence>
<gene>
    <name evidence="2" type="ORF">ACFPK0_08540</name>
</gene>
<evidence type="ECO:0000256" key="1">
    <source>
        <dbReference type="SAM" id="Phobius"/>
    </source>
</evidence>
<dbReference type="RefSeq" id="WP_056079179.1">
    <property type="nucleotide sequence ID" value="NZ_JALBWS010000012.1"/>
</dbReference>
<accession>A0ABW0JWX9</accession>
<protein>
    <submittedName>
        <fullName evidence="2">Cytochrome C</fullName>
    </submittedName>
</protein>
<sequence length="154" mass="17112">MSKPHVRVYLDDDLQPVADHELPTALTLDTRKLADGPHRLIIRAEDHSGAEGVEEIPFHVQNGPGIIVSGLRSGSTRRGELRLTVDAFSTDDPFDPRRAEARSSIPVWVWVMCLFVVAWAVFYAGRMWDVPAQYRDTPTYGPPPAQVAPATTPR</sequence>
<dbReference type="EMBL" id="JBHSMM010000001">
    <property type="protein sequence ID" value="MFC5440055.1"/>
    <property type="molecule type" value="Genomic_DNA"/>
</dbReference>
<keyword evidence="3" id="KW-1185">Reference proteome</keyword>
<name>A0ABW0JWX9_9GAMM</name>
<reference evidence="3" key="1">
    <citation type="journal article" date="2019" name="Int. J. Syst. Evol. Microbiol.">
        <title>The Global Catalogue of Microorganisms (GCM) 10K type strain sequencing project: providing services to taxonomists for standard genome sequencing and annotation.</title>
        <authorList>
            <consortium name="The Broad Institute Genomics Platform"/>
            <consortium name="The Broad Institute Genome Sequencing Center for Infectious Disease"/>
            <person name="Wu L."/>
            <person name="Ma J."/>
        </authorList>
    </citation>
    <scope>NUCLEOTIDE SEQUENCE [LARGE SCALE GENOMIC DNA]</scope>
    <source>
        <strain evidence="3">KACC 12822</strain>
    </source>
</reference>
<feature type="transmembrane region" description="Helical" evidence="1">
    <location>
        <begin position="107"/>
        <end position="125"/>
    </location>
</feature>
<proteinExistence type="predicted"/>
<dbReference type="Proteomes" id="UP001596018">
    <property type="component" value="Unassembled WGS sequence"/>
</dbReference>